<gene>
    <name evidence="3" type="primary">M574L</name>
    <name evidence="3" type="ORF">MT325_M574L</name>
</gene>
<feature type="coiled-coil region" evidence="1">
    <location>
        <begin position="15"/>
        <end position="124"/>
    </location>
</feature>
<proteinExistence type="predicted"/>
<sequence length="153" mass="17498">MAPPMTAKTTGQTGIMRTRERLRMQKKHLEQAKLQAAMALKAVDRRVMEQKKHEAAVKEARAKMDTLMAKMAIARQMSDARMVKKIQKNIAALQKTVEKHQANVASLQKEKKIHSKRAEKAYKETVKLQNHMRKNSQKLNQKVATRAAKAKRT</sequence>
<dbReference type="EMBL" id="DQ491001">
    <property type="protein sequence ID" value="ABT14128.1"/>
    <property type="molecule type" value="Genomic_DNA"/>
</dbReference>
<keyword evidence="1" id="KW-0175">Coiled coil</keyword>
<evidence type="ECO:0000313" key="3">
    <source>
        <dbReference type="EMBL" id="ABT14128.1"/>
    </source>
</evidence>
<protein>
    <submittedName>
        <fullName evidence="3">Uncharacterized protein M574L</fullName>
    </submittedName>
</protein>
<name>A7IUV4_PBCVM</name>
<dbReference type="Proteomes" id="UP000246715">
    <property type="component" value="Segment"/>
</dbReference>
<feature type="region of interest" description="Disordered" evidence="2">
    <location>
        <begin position="130"/>
        <end position="153"/>
    </location>
</feature>
<reference evidence="3 4" key="1">
    <citation type="journal article" date="2007" name="Virology">
        <title>Sequence and annotation of the 314-kb MT325 and the 321-kb FR483 viruses that infect Chlorella Pbi.</title>
        <authorList>
            <person name="Fitzgerald L.A."/>
            <person name="Graves M.V."/>
            <person name="Li X."/>
            <person name="Feldblyum T."/>
            <person name="Hartigan J."/>
            <person name="Van Etten J.L."/>
        </authorList>
    </citation>
    <scope>NUCLEOTIDE SEQUENCE [LARGE SCALE GENOMIC DNA]</scope>
    <source>
        <strain evidence="3 4">MT325</strain>
    </source>
</reference>
<evidence type="ECO:0000256" key="1">
    <source>
        <dbReference type="SAM" id="Coils"/>
    </source>
</evidence>
<accession>A7IUV4</accession>
<organismHost>
    <name type="scientific">Paramecium bursaria</name>
    <dbReference type="NCBI Taxonomy" id="74790"/>
</organismHost>
<evidence type="ECO:0000256" key="2">
    <source>
        <dbReference type="SAM" id="MobiDB-lite"/>
    </source>
</evidence>
<evidence type="ECO:0000313" key="4">
    <source>
        <dbReference type="Proteomes" id="UP000246715"/>
    </source>
</evidence>
<organism evidence="3 4">
    <name type="scientific">Paramecium bursaria Chlorella virus MT325</name>
    <name type="common">PBCV-MT325</name>
    <dbReference type="NCBI Taxonomy" id="346932"/>
    <lineage>
        <taxon>Viruses</taxon>
        <taxon>Varidnaviria</taxon>
        <taxon>Bamfordvirae</taxon>
        <taxon>Nucleocytoviricota</taxon>
        <taxon>Megaviricetes</taxon>
        <taxon>Algavirales</taxon>
        <taxon>Phycodnaviridae</taxon>
        <taxon>Chlorovirus</taxon>
        <taxon>Chlorovirus conductrix</taxon>
        <taxon>Paramecium bursaria Chlorella virus A1</taxon>
    </lineage>
</organism>